<dbReference type="PANTHER" id="PTHR24221">
    <property type="entry name" value="ATP-BINDING CASSETTE SUB-FAMILY B"/>
    <property type="match status" value="1"/>
</dbReference>
<dbReference type="InterPro" id="IPR003439">
    <property type="entry name" value="ABC_transporter-like_ATP-bd"/>
</dbReference>
<keyword evidence="3" id="KW-0547">Nucleotide-binding</keyword>
<dbReference type="GO" id="GO:0005524">
    <property type="term" value="F:ATP binding"/>
    <property type="evidence" value="ECO:0007669"/>
    <property type="project" value="UniProtKB-KW"/>
</dbReference>
<dbReference type="Gene3D" id="1.20.1560.10">
    <property type="entry name" value="ABC transporter type 1, transmembrane domain"/>
    <property type="match status" value="1"/>
</dbReference>
<evidence type="ECO:0000256" key="2">
    <source>
        <dbReference type="ARBA" id="ARBA00022692"/>
    </source>
</evidence>
<gene>
    <name evidence="10" type="ORF">H9622_01395</name>
</gene>
<keyword evidence="4 10" id="KW-0067">ATP-binding</keyword>
<dbReference type="EMBL" id="JACSPM010000001">
    <property type="protein sequence ID" value="MBD8022243.1"/>
    <property type="molecule type" value="Genomic_DNA"/>
</dbReference>
<dbReference type="InterPro" id="IPR017871">
    <property type="entry name" value="ABC_transporter-like_CS"/>
</dbReference>
<keyword evidence="5 7" id="KW-1133">Transmembrane helix</keyword>
<feature type="domain" description="ABC transmembrane type-1" evidence="9">
    <location>
        <begin position="17"/>
        <end position="310"/>
    </location>
</feature>
<proteinExistence type="predicted"/>
<evidence type="ECO:0000313" key="11">
    <source>
        <dbReference type="Proteomes" id="UP000602532"/>
    </source>
</evidence>
<comment type="caution">
    <text evidence="10">The sequence shown here is derived from an EMBL/GenBank/DDBJ whole genome shotgun (WGS) entry which is preliminary data.</text>
</comment>
<evidence type="ECO:0000256" key="4">
    <source>
        <dbReference type="ARBA" id="ARBA00022840"/>
    </source>
</evidence>
<feature type="transmembrane region" description="Helical" evidence="7">
    <location>
        <begin position="277"/>
        <end position="295"/>
    </location>
</feature>
<dbReference type="InterPro" id="IPR003593">
    <property type="entry name" value="AAA+_ATPase"/>
</dbReference>
<evidence type="ECO:0000256" key="1">
    <source>
        <dbReference type="ARBA" id="ARBA00004651"/>
    </source>
</evidence>
<dbReference type="Proteomes" id="UP000602532">
    <property type="component" value="Unassembled WGS sequence"/>
</dbReference>
<organism evidence="10 11">
    <name type="scientific">Microbacterium gallinarum</name>
    <dbReference type="NCBI Taxonomy" id="2762209"/>
    <lineage>
        <taxon>Bacteria</taxon>
        <taxon>Bacillati</taxon>
        <taxon>Actinomycetota</taxon>
        <taxon>Actinomycetes</taxon>
        <taxon>Micrococcales</taxon>
        <taxon>Microbacteriaceae</taxon>
        <taxon>Microbacterium</taxon>
    </lineage>
</organism>
<evidence type="ECO:0000256" key="6">
    <source>
        <dbReference type="ARBA" id="ARBA00023136"/>
    </source>
</evidence>
<dbReference type="PROSITE" id="PS00211">
    <property type="entry name" value="ABC_TRANSPORTER_1"/>
    <property type="match status" value="1"/>
</dbReference>
<dbReference type="PROSITE" id="PS50929">
    <property type="entry name" value="ABC_TM1F"/>
    <property type="match status" value="1"/>
</dbReference>
<dbReference type="SUPFAM" id="SSF90123">
    <property type="entry name" value="ABC transporter transmembrane region"/>
    <property type="match status" value="1"/>
</dbReference>
<dbReference type="InterPro" id="IPR027417">
    <property type="entry name" value="P-loop_NTPase"/>
</dbReference>
<dbReference type="SUPFAM" id="SSF52540">
    <property type="entry name" value="P-loop containing nucleoside triphosphate hydrolases"/>
    <property type="match status" value="1"/>
</dbReference>
<dbReference type="SMART" id="SM00382">
    <property type="entry name" value="AAA"/>
    <property type="match status" value="1"/>
</dbReference>
<keyword evidence="2 7" id="KW-0812">Transmembrane</keyword>
<evidence type="ECO:0000256" key="7">
    <source>
        <dbReference type="SAM" id="Phobius"/>
    </source>
</evidence>
<comment type="subcellular location">
    <subcellularLocation>
        <location evidence="1">Cell membrane</location>
        <topology evidence="1">Multi-pass membrane protein</topology>
    </subcellularLocation>
</comment>
<evidence type="ECO:0000259" key="8">
    <source>
        <dbReference type="PROSITE" id="PS50893"/>
    </source>
</evidence>
<evidence type="ECO:0000256" key="5">
    <source>
        <dbReference type="ARBA" id="ARBA00022989"/>
    </source>
</evidence>
<feature type="transmembrane region" description="Helical" evidence="7">
    <location>
        <begin position="133"/>
        <end position="161"/>
    </location>
</feature>
<sequence>MRLIMPFLPSSARRYIWTFITASCLLALLDVAALMLMALSISAMLTGADVNVPVVGVVQEENYVWLLLAVSGLILLKSTLSLWQQWAATRRFAEFELVLGVRLFDAYIGAPWVERLGRTSSQLVRMADVGVSAVISGLVLPLMGIPTLVLSTTLIAATLFFVQPLTAVVTVLYLGLIALLMSWVLTKRAVQAGRVNRDYSYKVASLMTDMVAALKEVTLRDKVDEVAEVVREHRVHAARARANIQFLGGVPKFILDTALIGGFLIVGTLSYLVEGSLAAAISAIALFAVAGLRLVPALTTFQSASNSINANRAQVNAVLRDMRYADRQREHRETLGREPLEDEPKELILRDVSFTYPTGDEPAVSNVSMTIKMGSSIGLVGESGSGKSTLVDILLGLLVPQSGSIHVDQQNLSDVLAAWRSRVGYVPQEVALFDGTVAQNVALAWKGDIDEDKVVDCLKRAQLWDAVQKRPGGIGAKVGERGMGFSGGQRQRLGIARALYTDPYVLILDEATSALDTITEAEVAKAVSALRGNVTVISIAHRLSTVRDADELFFMEDGLILAHGTFDEVVDEVPTFRQQATLAGLISGTEPGPVRID</sequence>
<dbReference type="InterPro" id="IPR039421">
    <property type="entry name" value="Type_1_exporter"/>
</dbReference>
<feature type="domain" description="ABC transporter" evidence="8">
    <location>
        <begin position="347"/>
        <end position="582"/>
    </location>
</feature>
<keyword evidence="6 7" id="KW-0472">Membrane</keyword>
<dbReference type="Gene3D" id="3.40.50.300">
    <property type="entry name" value="P-loop containing nucleotide triphosphate hydrolases"/>
    <property type="match status" value="1"/>
</dbReference>
<protein>
    <submittedName>
        <fullName evidence="10">ABC transporter ATP-binding protein</fullName>
    </submittedName>
</protein>
<dbReference type="InterPro" id="IPR011527">
    <property type="entry name" value="ABC1_TM_dom"/>
</dbReference>
<dbReference type="Pfam" id="PF00005">
    <property type="entry name" value="ABC_tran"/>
    <property type="match status" value="1"/>
</dbReference>
<evidence type="ECO:0000256" key="3">
    <source>
        <dbReference type="ARBA" id="ARBA00022741"/>
    </source>
</evidence>
<feature type="transmembrane region" description="Helical" evidence="7">
    <location>
        <begin position="253"/>
        <end position="271"/>
    </location>
</feature>
<evidence type="ECO:0000259" key="9">
    <source>
        <dbReference type="PROSITE" id="PS50929"/>
    </source>
</evidence>
<name>A0ABR8WZ80_9MICO</name>
<accession>A0ABR8WZ80</accession>
<evidence type="ECO:0000313" key="10">
    <source>
        <dbReference type="EMBL" id="MBD8022243.1"/>
    </source>
</evidence>
<feature type="transmembrane region" description="Helical" evidence="7">
    <location>
        <begin position="167"/>
        <end position="185"/>
    </location>
</feature>
<dbReference type="InterPro" id="IPR036640">
    <property type="entry name" value="ABC1_TM_sf"/>
</dbReference>
<feature type="transmembrane region" description="Helical" evidence="7">
    <location>
        <begin position="63"/>
        <end position="83"/>
    </location>
</feature>
<dbReference type="PROSITE" id="PS50893">
    <property type="entry name" value="ABC_TRANSPORTER_2"/>
    <property type="match status" value="1"/>
</dbReference>
<keyword evidence="11" id="KW-1185">Reference proteome</keyword>
<dbReference type="PANTHER" id="PTHR24221:SF654">
    <property type="entry name" value="ATP-BINDING CASSETTE SUB-FAMILY B MEMBER 6"/>
    <property type="match status" value="1"/>
</dbReference>
<reference evidence="10 11" key="1">
    <citation type="submission" date="2020-08" db="EMBL/GenBank/DDBJ databases">
        <title>A Genomic Blueprint of the Chicken Gut Microbiome.</title>
        <authorList>
            <person name="Gilroy R."/>
            <person name="Ravi A."/>
            <person name="Getino M."/>
            <person name="Pursley I."/>
            <person name="Horton D.L."/>
            <person name="Alikhan N.-F."/>
            <person name="Baker D."/>
            <person name="Gharbi K."/>
            <person name="Hall N."/>
            <person name="Watson M."/>
            <person name="Adriaenssens E.M."/>
            <person name="Foster-Nyarko E."/>
            <person name="Jarju S."/>
            <person name="Secka A."/>
            <person name="Antonio M."/>
            <person name="Oren A."/>
            <person name="Chaudhuri R."/>
            <person name="La Ragione R.M."/>
            <person name="Hildebrand F."/>
            <person name="Pallen M.J."/>
        </authorList>
    </citation>
    <scope>NUCLEOTIDE SEQUENCE [LARGE SCALE GENOMIC DNA]</scope>
    <source>
        <strain evidence="10 11">Sa1CUA4</strain>
    </source>
</reference>